<accession>A0A481Z1N2</accession>
<gene>
    <name evidence="2" type="ORF">LCPAC001_00730</name>
</gene>
<organism evidence="2">
    <name type="scientific">Pithovirus LCPAC001</name>
    <dbReference type="NCBI Taxonomy" id="2506585"/>
    <lineage>
        <taxon>Viruses</taxon>
        <taxon>Pithoviruses</taxon>
    </lineage>
</organism>
<keyword evidence="1" id="KW-0812">Transmembrane</keyword>
<keyword evidence="1" id="KW-1133">Transmembrane helix</keyword>
<feature type="transmembrane region" description="Helical" evidence="1">
    <location>
        <begin position="21"/>
        <end position="42"/>
    </location>
</feature>
<keyword evidence="1" id="KW-0472">Membrane</keyword>
<dbReference type="EMBL" id="MK500428">
    <property type="protein sequence ID" value="QBK89563.1"/>
    <property type="molecule type" value="Genomic_DNA"/>
</dbReference>
<evidence type="ECO:0000313" key="2">
    <source>
        <dbReference type="EMBL" id="QBK89563.1"/>
    </source>
</evidence>
<name>A0A481Z1N2_9VIRU</name>
<feature type="transmembrane region" description="Helical" evidence="1">
    <location>
        <begin position="68"/>
        <end position="89"/>
    </location>
</feature>
<evidence type="ECO:0000256" key="1">
    <source>
        <dbReference type="SAM" id="Phobius"/>
    </source>
</evidence>
<reference evidence="2" key="1">
    <citation type="journal article" date="2019" name="MBio">
        <title>Virus Genomes from Deep Sea Sediments Expand the Ocean Megavirome and Support Independent Origins of Viral Gigantism.</title>
        <authorList>
            <person name="Backstrom D."/>
            <person name="Yutin N."/>
            <person name="Jorgensen S.L."/>
            <person name="Dharamshi J."/>
            <person name="Homa F."/>
            <person name="Zaremba-Niedwiedzka K."/>
            <person name="Spang A."/>
            <person name="Wolf Y.I."/>
            <person name="Koonin E.V."/>
            <person name="Ettema T.J."/>
        </authorList>
    </citation>
    <scope>NUCLEOTIDE SEQUENCE</scope>
</reference>
<proteinExistence type="predicted"/>
<protein>
    <submittedName>
        <fullName evidence="2">Membrane protein</fullName>
    </submittedName>
</protein>
<sequence>MSNTTNLDDMSTDQDHHHRGYGGGVIWLLWFIVIVIVIWLILFATKPTWVQKTDEHGKPTGEVDSGKALLWAIVITIIICVLVWIFTSLGNGRYGYRPKY</sequence>